<reference evidence="8 9" key="1">
    <citation type="journal article" date="2016" name="Nat. Commun.">
        <title>Thousands of microbial genomes shed light on interconnected biogeochemical processes in an aquifer system.</title>
        <authorList>
            <person name="Anantharaman K."/>
            <person name="Brown C.T."/>
            <person name="Hug L.A."/>
            <person name="Sharon I."/>
            <person name="Castelle C.J."/>
            <person name="Probst A.J."/>
            <person name="Thomas B.C."/>
            <person name="Singh A."/>
            <person name="Wilkins M.J."/>
            <person name="Karaoz U."/>
            <person name="Brodie E.L."/>
            <person name="Williams K.H."/>
            <person name="Hubbard S.S."/>
            <person name="Banfield J.F."/>
        </authorList>
    </citation>
    <scope>NUCLEOTIDE SEQUENCE [LARGE SCALE GENOMIC DNA]</scope>
</reference>
<keyword evidence="4 8" id="KW-0808">Transferase</keyword>
<dbReference type="Pfam" id="PF00535">
    <property type="entry name" value="Glycos_transf_2"/>
    <property type="match status" value="1"/>
</dbReference>
<dbReference type="PANTHER" id="PTHR48090:SF10">
    <property type="entry name" value="GLUCOSYL-3-PHOSPHOGLYCERATE SYNTHASE"/>
    <property type="match status" value="1"/>
</dbReference>
<accession>A0A1F5VFX0</accession>
<evidence type="ECO:0000256" key="4">
    <source>
        <dbReference type="ARBA" id="ARBA00022679"/>
    </source>
</evidence>
<evidence type="ECO:0000256" key="5">
    <source>
        <dbReference type="ARBA" id="ARBA00022842"/>
    </source>
</evidence>
<evidence type="ECO:0000313" key="9">
    <source>
        <dbReference type="Proteomes" id="UP000178943"/>
    </source>
</evidence>
<dbReference type="SUPFAM" id="SSF53448">
    <property type="entry name" value="Nucleotide-diphospho-sugar transferases"/>
    <property type="match status" value="1"/>
</dbReference>
<dbReference type="Proteomes" id="UP000178943">
    <property type="component" value="Unassembled WGS sequence"/>
</dbReference>
<keyword evidence="6" id="KW-0175">Coiled coil</keyword>
<dbReference type="STRING" id="1817863.A2Y62_16980"/>
<name>A0A1F5VFX0_9BACT</name>
<protein>
    <submittedName>
        <fullName evidence="8">Glycosyl transferase family 2</fullName>
    </submittedName>
</protein>
<comment type="similarity">
    <text evidence="2">Belongs to the glycosyltransferase 2 family.</text>
</comment>
<evidence type="ECO:0000313" key="8">
    <source>
        <dbReference type="EMBL" id="OGF62349.1"/>
    </source>
</evidence>
<organism evidence="8 9">
    <name type="scientific">Candidatus Fischerbacteria bacterium RBG_13_37_8</name>
    <dbReference type="NCBI Taxonomy" id="1817863"/>
    <lineage>
        <taxon>Bacteria</taxon>
        <taxon>Candidatus Fischeribacteriota</taxon>
    </lineage>
</organism>
<evidence type="ECO:0000259" key="7">
    <source>
        <dbReference type="Pfam" id="PF00535"/>
    </source>
</evidence>
<gene>
    <name evidence="8" type="ORF">A2Y62_16980</name>
</gene>
<keyword evidence="3" id="KW-0328">Glycosyltransferase</keyword>
<comment type="cofactor">
    <cofactor evidence="1">
        <name>Mg(2+)</name>
        <dbReference type="ChEBI" id="CHEBI:18420"/>
    </cofactor>
</comment>
<evidence type="ECO:0000256" key="2">
    <source>
        <dbReference type="ARBA" id="ARBA00006739"/>
    </source>
</evidence>
<dbReference type="InterPro" id="IPR001173">
    <property type="entry name" value="Glyco_trans_2-like"/>
</dbReference>
<dbReference type="PANTHER" id="PTHR48090">
    <property type="entry name" value="UNDECAPRENYL-PHOSPHATE 4-DEOXY-4-FORMAMIDO-L-ARABINOSE TRANSFERASE-RELATED"/>
    <property type="match status" value="1"/>
</dbReference>
<dbReference type="InterPro" id="IPR029044">
    <property type="entry name" value="Nucleotide-diphossugar_trans"/>
</dbReference>
<feature type="domain" description="Glycosyltransferase 2-like" evidence="7">
    <location>
        <begin position="24"/>
        <end position="172"/>
    </location>
</feature>
<proteinExistence type="inferred from homology"/>
<evidence type="ECO:0000256" key="1">
    <source>
        <dbReference type="ARBA" id="ARBA00001946"/>
    </source>
</evidence>
<dbReference type="GO" id="GO:0016757">
    <property type="term" value="F:glycosyltransferase activity"/>
    <property type="evidence" value="ECO:0007669"/>
    <property type="project" value="UniProtKB-KW"/>
</dbReference>
<dbReference type="AlphaFoldDB" id="A0A1F5VFX0"/>
<dbReference type="InterPro" id="IPR050256">
    <property type="entry name" value="Glycosyltransferase_2"/>
</dbReference>
<dbReference type="Gene3D" id="3.90.550.10">
    <property type="entry name" value="Spore Coat Polysaccharide Biosynthesis Protein SpsA, Chain A"/>
    <property type="match status" value="1"/>
</dbReference>
<comment type="caution">
    <text evidence="8">The sequence shown here is derived from an EMBL/GenBank/DDBJ whole genome shotgun (WGS) entry which is preliminary data.</text>
</comment>
<keyword evidence="5" id="KW-0460">Magnesium</keyword>
<dbReference type="EMBL" id="MFGW01000180">
    <property type="protein sequence ID" value="OGF62349.1"/>
    <property type="molecule type" value="Genomic_DNA"/>
</dbReference>
<evidence type="ECO:0000256" key="6">
    <source>
        <dbReference type="SAM" id="Coils"/>
    </source>
</evidence>
<evidence type="ECO:0000256" key="3">
    <source>
        <dbReference type="ARBA" id="ARBA00022676"/>
    </source>
</evidence>
<feature type="coiled-coil region" evidence="6">
    <location>
        <begin position="386"/>
        <end position="413"/>
    </location>
</feature>
<sequence length="419" mass="47846">MQSAFLDQEVQNKISEIKKADIIVGIPSFNNSKTIAHVVKAVQGGLTKYFSDYKGVIVNSDGGSRDGTMDVVRQTHIVDFESILFHHKVGPVTKIAVPYHGIPGKGSAFRTIFEIAQALDAKACAVVDSDLRSITPEWIELLIKPQLEEGFDFVAPLYHRHKYDGTITNSIIYPLTRALYGKRVRQPIGGDFGFSGSLAKYYLTKDVWKTDVARYGIDIWMTTTALACGFEVCQSFLGAKIHDPKDPGVDLSAMLYQVIGSTFNFMNIYAKEWRKIHNSEPVPTFGFQYTVGLEPVPVNVDRMIEKFHLGVKELKHIWKLFLPDKIIQFLEKENIMPKKKFHIPDEIWVDIIYHFAVAFHKKMLNREHLLKSLTPLYIGRTASFVNQNWESDADEVEEKIETLCKVYEEKKNLLIKQWR</sequence>